<dbReference type="PRINTS" id="PR00106">
    <property type="entry name" value="DNAPOLB"/>
</dbReference>
<dbReference type="InterPro" id="IPR017964">
    <property type="entry name" value="DNA-dir_DNA_pol_B_CS"/>
</dbReference>
<dbReference type="EC" id="2.7.7.7" evidence="7"/>
<evidence type="ECO:0000313" key="11">
    <source>
        <dbReference type="EMBL" id="UYP45297.1"/>
    </source>
</evidence>
<keyword evidence="2 7" id="KW-0808">Transferase</keyword>
<evidence type="ECO:0000256" key="7">
    <source>
        <dbReference type="RuleBase" id="RU000442"/>
    </source>
</evidence>
<gene>
    <name evidence="11" type="ORF">NEF87_001582</name>
</gene>
<dbReference type="InterPro" id="IPR050240">
    <property type="entry name" value="DNA_pol_type-B"/>
</dbReference>
<feature type="domain" description="DNA-directed DNA polymerase family B exonuclease" evidence="10">
    <location>
        <begin position="257"/>
        <end position="477"/>
    </location>
</feature>
<dbReference type="InterPro" id="IPR036397">
    <property type="entry name" value="RNaseH_sf"/>
</dbReference>
<accession>A0ABY6HQY5</accession>
<keyword evidence="12" id="KW-1185">Reference proteome</keyword>
<dbReference type="PANTHER" id="PTHR10322:SF20">
    <property type="entry name" value="DNA POLYMERASE 1"/>
    <property type="match status" value="1"/>
</dbReference>
<dbReference type="SUPFAM" id="SSF56672">
    <property type="entry name" value="DNA/RNA polymerases"/>
    <property type="match status" value="1"/>
</dbReference>
<dbReference type="Proteomes" id="UP001208689">
    <property type="component" value="Chromosome"/>
</dbReference>
<dbReference type="InterPro" id="IPR043502">
    <property type="entry name" value="DNA/RNA_pol_sf"/>
</dbReference>
<dbReference type="Gene3D" id="3.30.342.10">
    <property type="entry name" value="DNA Polymerase, chain B, domain 1"/>
    <property type="match status" value="1"/>
</dbReference>
<dbReference type="Pfam" id="PF03104">
    <property type="entry name" value="DNA_pol_B_exo1"/>
    <property type="match status" value="1"/>
</dbReference>
<evidence type="ECO:0000256" key="4">
    <source>
        <dbReference type="ARBA" id="ARBA00022932"/>
    </source>
</evidence>
<name>A0ABY6HQY5_9ARCH</name>
<dbReference type="InterPro" id="IPR006134">
    <property type="entry name" value="DNA-dir_DNA_pol_B_multi_dom"/>
</dbReference>
<dbReference type="PANTHER" id="PTHR10322">
    <property type="entry name" value="DNA POLYMERASE CATALYTIC SUBUNIT"/>
    <property type="match status" value="1"/>
</dbReference>
<keyword evidence="5 7" id="KW-0238">DNA-binding</keyword>
<feature type="compositionally biased region" description="Basic residues" evidence="8">
    <location>
        <begin position="1"/>
        <end position="12"/>
    </location>
</feature>
<evidence type="ECO:0000313" key="12">
    <source>
        <dbReference type="Proteomes" id="UP001208689"/>
    </source>
</evidence>
<dbReference type="Pfam" id="PF00136">
    <property type="entry name" value="DNA_pol_B"/>
    <property type="match status" value="1"/>
</dbReference>
<dbReference type="InterPro" id="IPR006133">
    <property type="entry name" value="DNA-dir_DNA_pol_B_exonuc"/>
</dbReference>
<evidence type="ECO:0000256" key="3">
    <source>
        <dbReference type="ARBA" id="ARBA00022695"/>
    </source>
</evidence>
<dbReference type="SMART" id="SM00486">
    <property type="entry name" value="POLBc"/>
    <property type="match status" value="1"/>
</dbReference>
<evidence type="ECO:0000256" key="6">
    <source>
        <dbReference type="ARBA" id="ARBA00049244"/>
    </source>
</evidence>
<comment type="similarity">
    <text evidence="1 7">Belongs to the DNA polymerase type-B family.</text>
</comment>
<dbReference type="InterPro" id="IPR042087">
    <property type="entry name" value="DNA_pol_B_thumb"/>
</dbReference>
<keyword evidence="4 7" id="KW-0239">DNA-directed DNA polymerase</keyword>
<keyword evidence="7" id="KW-0235">DNA replication</keyword>
<feature type="region of interest" description="Disordered" evidence="8">
    <location>
        <begin position="1"/>
        <end position="90"/>
    </location>
</feature>
<feature type="compositionally biased region" description="Basic and acidic residues" evidence="8">
    <location>
        <begin position="62"/>
        <end position="76"/>
    </location>
</feature>
<organism evidence="11 12">
    <name type="scientific">Candidatus Lokiarchaeum ossiferum</name>
    <dbReference type="NCBI Taxonomy" id="2951803"/>
    <lineage>
        <taxon>Archaea</taxon>
        <taxon>Promethearchaeati</taxon>
        <taxon>Promethearchaeota</taxon>
        <taxon>Promethearchaeia</taxon>
        <taxon>Promethearchaeales</taxon>
        <taxon>Promethearchaeaceae</taxon>
        <taxon>Candidatus Lokiarchaeum</taxon>
    </lineage>
</organism>
<dbReference type="InterPro" id="IPR006172">
    <property type="entry name" value="DNA-dir_DNA_pol_B"/>
</dbReference>
<evidence type="ECO:0000259" key="10">
    <source>
        <dbReference type="Pfam" id="PF03104"/>
    </source>
</evidence>
<feature type="compositionally biased region" description="Polar residues" evidence="8">
    <location>
        <begin position="49"/>
        <end position="61"/>
    </location>
</feature>
<feature type="domain" description="DNA-directed DNA polymerase family B multifunctional" evidence="9">
    <location>
        <begin position="557"/>
        <end position="945"/>
    </location>
</feature>
<dbReference type="Gene3D" id="3.90.1600.10">
    <property type="entry name" value="Palm domain of DNA polymerase"/>
    <property type="match status" value="1"/>
</dbReference>
<evidence type="ECO:0000256" key="2">
    <source>
        <dbReference type="ARBA" id="ARBA00022679"/>
    </source>
</evidence>
<dbReference type="EMBL" id="CP104013">
    <property type="protein sequence ID" value="UYP45297.1"/>
    <property type="molecule type" value="Genomic_DNA"/>
</dbReference>
<reference evidence="11" key="1">
    <citation type="submission" date="2022-09" db="EMBL/GenBank/DDBJ databases">
        <title>Actin cytoskeleton and complex cell architecture in an #Asgard archaeon.</title>
        <authorList>
            <person name="Ponce Toledo R.I."/>
            <person name="Schleper C."/>
            <person name="Rodrigues Oliveira T."/>
            <person name="Wollweber F."/>
            <person name="Xu J."/>
            <person name="Rittmann S."/>
            <person name="Klingl A."/>
            <person name="Pilhofer M."/>
        </authorList>
    </citation>
    <scope>NUCLEOTIDE SEQUENCE</scope>
    <source>
        <strain evidence="11">B-35</strain>
    </source>
</reference>
<dbReference type="InterPro" id="IPR012337">
    <property type="entry name" value="RNaseH-like_sf"/>
</dbReference>
<keyword evidence="3 7" id="KW-0548">Nucleotidyltransferase</keyword>
<dbReference type="SUPFAM" id="SSF53098">
    <property type="entry name" value="Ribonuclease H-like"/>
    <property type="match status" value="1"/>
</dbReference>
<dbReference type="PROSITE" id="PS00116">
    <property type="entry name" value="DNA_POLYMERASE_B"/>
    <property type="match status" value="1"/>
</dbReference>
<evidence type="ECO:0000259" key="9">
    <source>
        <dbReference type="Pfam" id="PF00136"/>
    </source>
</evidence>
<evidence type="ECO:0000256" key="1">
    <source>
        <dbReference type="ARBA" id="ARBA00005755"/>
    </source>
</evidence>
<dbReference type="NCBIfam" id="NF004417">
    <property type="entry name" value="PRK05761.1-3"/>
    <property type="match status" value="1"/>
</dbReference>
<dbReference type="InterPro" id="IPR023211">
    <property type="entry name" value="DNA_pol_palm_dom_sf"/>
</dbReference>
<evidence type="ECO:0000256" key="8">
    <source>
        <dbReference type="SAM" id="MobiDB-lite"/>
    </source>
</evidence>
<dbReference type="Gene3D" id="1.10.132.60">
    <property type="entry name" value="DNA polymerase family B, C-terminal domain"/>
    <property type="match status" value="1"/>
</dbReference>
<dbReference type="GO" id="GO:0003887">
    <property type="term" value="F:DNA-directed DNA polymerase activity"/>
    <property type="evidence" value="ECO:0007669"/>
    <property type="project" value="UniProtKB-EC"/>
</dbReference>
<dbReference type="Gene3D" id="3.30.420.10">
    <property type="entry name" value="Ribonuclease H-like superfamily/Ribonuclease H"/>
    <property type="match status" value="1"/>
</dbReference>
<protein>
    <recommendedName>
        <fullName evidence="7">DNA polymerase</fullName>
        <ecNumber evidence="7">2.7.7.7</ecNumber>
    </recommendedName>
</protein>
<comment type="catalytic activity">
    <reaction evidence="6 7">
        <text>DNA(n) + a 2'-deoxyribonucleoside 5'-triphosphate = DNA(n+1) + diphosphate</text>
        <dbReference type="Rhea" id="RHEA:22508"/>
        <dbReference type="Rhea" id="RHEA-COMP:17339"/>
        <dbReference type="Rhea" id="RHEA-COMP:17340"/>
        <dbReference type="ChEBI" id="CHEBI:33019"/>
        <dbReference type="ChEBI" id="CHEBI:61560"/>
        <dbReference type="ChEBI" id="CHEBI:173112"/>
        <dbReference type="EC" id="2.7.7.7"/>
    </reaction>
</comment>
<sequence>MPSDPKKKKKTPPKGFTNLNQFMTPSSGSKKKKSSQKITHLTKNDKSNSNKPVSKSTSSITEQKKDNPASTKDFKNATKSKKKPHLQEKSIVRDKVIKEEDMLQKVFFEPNSAPIGDSQYDFELERESREAQKSWHLRILQKADEIIQDMEKGILLTVDYDGGQNKAFAKFYDTKDQKIKIWIDTTKHQSYCYHKDSEDELSQNLDLIDLEGFDHLETVKKYDLLEDKEIELTKIYGDAPSHIGGANGIREILGGAWESRIRYHHNFIYDNELIPGMPYKIEKGIVSPLEPEIDPILQQELFEVFKTAPEEIQEMAKVYQPVFSAPPGEVKRLAYDIEVEETPDGTLPDPMLAKFKVISVSFAATDGLKQVYCLDRDDVEIGTVPEDFPQDAVVKFFKDERELLKETFRLFWDYPIILTFNGDNFDNTYLYHRARRMKISEKINPIYVSRGGGMVTHNTDYKHAIHIDIFQFFANRSIKGYAFGGAYLKNSLEAVASALLGEGKVKHEGVLIGKMTLADLIHYNLMDSMLTLELTTFNNNLMWNLLIVIMRITRLPMQDTFRLQISAWIRSLIYSEHKRKNYLIPRMSELERRGKFSRNKTEKFQGAYVIDPVPGAHYNVGVLDFSSLYPSIIKTRNLSYETINCHHPECEDNFLPDSPYYTCTKRMGIFAYVVGFLRDVRVKWFKSLSNNKNVAENERHTAKVMAAALKVFINGSYGVFGSPVFPFYYLPVAESTTNIGRYSIQKTIDKSEEMGVKVLYGDTDSVFLLQPTEKQIKELVKWSEEKLDLDLELEKTYQFLALSGRKKNYIGVRQGGKQVDLKGLMAKKHNTPEFIKKRFNDVQTVLTKITDDESFKANREEIIQIIKQTNRLIGKTKEKGGFDIKDYGIMTALKKGISAYTKAIPQHVKAAQMLPEQEQKKLERGTFITYVKTRSQAGVKPVSLATLADIDYKKYKEMVRSTFEQVLDALGINYEEIQGIKKLSSFF</sequence>
<proteinExistence type="inferred from homology"/>
<dbReference type="Gene3D" id="1.10.287.690">
    <property type="entry name" value="Helix hairpin bin"/>
    <property type="match status" value="1"/>
</dbReference>
<evidence type="ECO:0000256" key="5">
    <source>
        <dbReference type="ARBA" id="ARBA00023125"/>
    </source>
</evidence>